<protein>
    <recommendedName>
        <fullName evidence="2">ATP-grasp domain-containing protein</fullName>
    </recommendedName>
</protein>
<dbReference type="EMBL" id="DRLF01000052">
    <property type="protein sequence ID" value="HEC05474.1"/>
    <property type="molecule type" value="Genomic_DNA"/>
</dbReference>
<accession>A0A831RV25</accession>
<keyword evidence="1" id="KW-0067">ATP-binding</keyword>
<dbReference type="InterPro" id="IPR011761">
    <property type="entry name" value="ATP-grasp"/>
</dbReference>
<evidence type="ECO:0000313" key="3">
    <source>
        <dbReference type="EMBL" id="HEC05474.1"/>
    </source>
</evidence>
<feature type="domain" description="ATP-grasp" evidence="2">
    <location>
        <begin position="35"/>
        <end position="236"/>
    </location>
</feature>
<proteinExistence type="predicted"/>
<dbReference type="PROSITE" id="PS50975">
    <property type="entry name" value="ATP_GRASP"/>
    <property type="match status" value="1"/>
</dbReference>
<evidence type="ECO:0000256" key="1">
    <source>
        <dbReference type="PROSITE-ProRule" id="PRU00409"/>
    </source>
</evidence>
<sequence>MRIRLVFWYMFWCLRIGARPWRYFQLNAPWFSSSKRLFSKLEMDSSIPGKWRLHQEKLTPDSKPESWPVFLKPEWGQNARGILVANDQGCFDKLRNNMLNGDIPYLFQEAAPGRREFEVFYIRRKASGSQPAVLSVTETLNSSGQDWPVNSILNPSTRHRTVTGLTQEAQQQLWQYMNELPAFRIARVGLHADSFEAVLEGQFRIIEINLFVPMPLCLLDTNIPFRAHHRFIRSAMRDLALLTKSVPLKQPRKNIFWPMLFLNSRMRA</sequence>
<dbReference type="SUPFAM" id="SSF56059">
    <property type="entry name" value="Glutathione synthetase ATP-binding domain-like"/>
    <property type="match status" value="1"/>
</dbReference>
<evidence type="ECO:0000259" key="2">
    <source>
        <dbReference type="PROSITE" id="PS50975"/>
    </source>
</evidence>
<dbReference type="GO" id="GO:0046872">
    <property type="term" value="F:metal ion binding"/>
    <property type="evidence" value="ECO:0007669"/>
    <property type="project" value="InterPro"/>
</dbReference>
<dbReference type="GO" id="GO:0005524">
    <property type="term" value="F:ATP binding"/>
    <property type="evidence" value="ECO:0007669"/>
    <property type="project" value="UniProtKB-UniRule"/>
</dbReference>
<comment type="caution">
    <text evidence="3">The sequence shown here is derived from an EMBL/GenBank/DDBJ whole genome shotgun (WGS) entry which is preliminary data.</text>
</comment>
<dbReference type="AlphaFoldDB" id="A0A831RV25"/>
<keyword evidence="1" id="KW-0547">Nucleotide-binding</keyword>
<dbReference type="Proteomes" id="UP000886339">
    <property type="component" value="Unassembled WGS sequence"/>
</dbReference>
<name>A0A831RV25_9GAMM</name>
<gene>
    <name evidence="3" type="ORF">ENJ12_01360</name>
</gene>
<reference evidence="3" key="1">
    <citation type="journal article" date="2020" name="mSystems">
        <title>Genome- and Community-Level Interaction Insights into Carbon Utilization and Element Cycling Functions of Hydrothermarchaeota in Hydrothermal Sediment.</title>
        <authorList>
            <person name="Zhou Z."/>
            <person name="Liu Y."/>
            <person name="Xu W."/>
            <person name="Pan J."/>
            <person name="Luo Z.H."/>
            <person name="Li M."/>
        </authorList>
    </citation>
    <scope>NUCLEOTIDE SEQUENCE [LARGE SCALE GENOMIC DNA]</scope>
    <source>
        <strain evidence="3">HyVt-458</strain>
    </source>
</reference>
<organism evidence="3">
    <name type="scientific">Thiolapillus brandeum</name>
    <dbReference type="NCBI Taxonomy" id="1076588"/>
    <lineage>
        <taxon>Bacteria</taxon>
        <taxon>Pseudomonadati</taxon>
        <taxon>Pseudomonadota</taxon>
        <taxon>Gammaproteobacteria</taxon>
        <taxon>Chromatiales</taxon>
        <taxon>Sedimenticolaceae</taxon>
        <taxon>Thiolapillus</taxon>
    </lineage>
</organism>